<name>A0A1C3UDA5_9HYPH</name>
<organism evidence="1 2">
    <name type="scientific">Rhizobium lusitanum</name>
    <dbReference type="NCBI Taxonomy" id="293958"/>
    <lineage>
        <taxon>Bacteria</taxon>
        <taxon>Pseudomonadati</taxon>
        <taxon>Pseudomonadota</taxon>
        <taxon>Alphaproteobacteria</taxon>
        <taxon>Hyphomicrobiales</taxon>
        <taxon>Rhizobiaceae</taxon>
        <taxon>Rhizobium/Agrobacterium group</taxon>
        <taxon>Rhizobium</taxon>
    </lineage>
</organism>
<reference evidence="2" key="1">
    <citation type="submission" date="2016-08" db="EMBL/GenBank/DDBJ databases">
        <authorList>
            <person name="Varghese N."/>
            <person name="Submissions Spin"/>
        </authorList>
    </citation>
    <scope>NUCLEOTIDE SEQUENCE [LARGE SCALE GENOMIC DNA]</scope>
    <source>
        <strain evidence="2">P1-7</strain>
    </source>
</reference>
<gene>
    <name evidence="1" type="ORF">GA0061101_102159</name>
</gene>
<dbReference type="RefSeq" id="WP_280518134.1">
    <property type="nucleotide sequence ID" value="NZ_FMAF01000002.1"/>
</dbReference>
<accession>A0A1C3UDA5</accession>
<dbReference type="AlphaFoldDB" id="A0A1C3UDA5"/>
<sequence>MNIPHREFYGLFVPFFNVAAMGVTAELIVGPAVETGGSGI</sequence>
<dbReference type="EMBL" id="FMAF01000002">
    <property type="protein sequence ID" value="SCB13460.1"/>
    <property type="molecule type" value="Genomic_DNA"/>
</dbReference>
<protein>
    <submittedName>
        <fullName evidence="1">Uncharacterized protein</fullName>
    </submittedName>
</protein>
<evidence type="ECO:0000313" key="1">
    <source>
        <dbReference type="EMBL" id="SCB13460.1"/>
    </source>
</evidence>
<proteinExistence type="predicted"/>
<dbReference type="Proteomes" id="UP000199205">
    <property type="component" value="Unassembled WGS sequence"/>
</dbReference>
<evidence type="ECO:0000313" key="2">
    <source>
        <dbReference type="Proteomes" id="UP000199205"/>
    </source>
</evidence>